<evidence type="ECO:0000313" key="2">
    <source>
        <dbReference type="Proteomes" id="UP000887565"/>
    </source>
</evidence>
<dbReference type="WBParaSite" id="nRc.2.0.1.t15272-RA">
    <property type="protein sequence ID" value="nRc.2.0.1.t15272-RA"/>
    <property type="gene ID" value="nRc.2.0.1.g15272"/>
</dbReference>
<protein>
    <submittedName>
        <fullName evidence="3">Uncharacterized protein</fullName>
    </submittedName>
</protein>
<keyword evidence="2" id="KW-1185">Reference proteome</keyword>
<dbReference type="AlphaFoldDB" id="A0A915IM65"/>
<reference evidence="3" key="1">
    <citation type="submission" date="2022-11" db="UniProtKB">
        <authorList>
            <consortium name="WormBaseParasite"/>
        </authorList>
    </citation>
    <scope>IDENTIFICATION</scope>
</reference>
<proteinExistence type="predicted"/>
<feature type="coiled-coil region" evidence="1">
    <location>
        <begin position="30"/>
        <end position="69"/>
    </location>
</feature>
<evidence type="ECO:0000256" key="1">
    <source>
        <dbReference type="SAM" id="Coils"/>
    </source>
</evidence>
<name>A0A915IM65_ROMCU</name>
<dbReference type="Proteomes" id="UP000887565">
    <property type="component" value="Unplaced"/>
</dbReference>
<organism evidence="2 3">
    <name type="scientific">Romanomermis culicivorax</name>
    <name type="common">Nematode worm</name>
    <dbReference type="NCBI Taxonomy" id="13658"/>
    <lineage>
        <taxon>Eukaryota</taxon>
        <taxon>Metazoa</taxon>
        <taxon>Ecdysozoa</taxon>
        <taxon>Nematoda</taxon>
        <taxon>Enoplea</taxon>
        <taxon>Dorylaimia</taxon>
        <taxon>Mermithida</taxon>
        <taxon>Mermithoidea</taxon>
        <taxon>Mermithidae</taxon>
        <taxon>Romanomermis</taxon>
    </lineage>
</organism>
<sequence length="71" mass="8767">MQRAVDKSTNAVNVERTKVALREQEILDQLMRERAERKLWEEKFREQEQQNSRKIMEEVEKQMRELMKNMD</sequence>
<evidence type="ECO:0000313" key="3">
    <source>
        <dbReference type="WBParaSite" id="nRc.2.0.1.t15272-RA"/>
    </source>
</evidence>
<keyword evidence="1" id="KW-0175">Coiled coil</keyword>
<accession>A0A915IM65</accession>